<dbReference type="Gene3D" id="3.30.420.250">
    <property type="match status" value="1"/>
</dbReference>
<gene>
    <name evidence="1" type="ORF">GD597_03165</name>
</gene>
<keyword evidence="2" id="KW-1185">Reference proteome</keyword>
<evidence type="ECO:0000313" key="1">
    <source>
        <dbReference type="EMBL" id="NNV54445.1"/>
    </source>
</evidence>
<protein>
    <submittedName>
        <fullName evidence="1">DUF3822 family protein</fullName>
    </submittedName>
</protein>
<proteinExistence type="predicted"/>
<dbReference type="EMBL" id="WHPF01000002">
    <property type="protein sequence ID" value="NNV54445.1"/>
    <property type="molecule type" value="Genomic_DNA"/>
</dbReference>
<comment type="caution">
    <text evidence="1">The sequence shown here is derived from an EMBL/GenBank/DDBJ whole genome shotgun (WGS) entry which is preliminary data.</text>
</comment>
<name>A0A8J8FB10_9BACT</name>
<accession>A0A8J8FB10</accession>
<dbReference type="InterPro" id="IPR024213">
    <property type="entry name" value="DUF3822"/>
</dbReference>
<reference evidence="1" key="1">
    <citation type="submission" date="2019-10" db="EMBL/GenBank/DDBJ databases">
        <title>Draft genome sequence of Panacibacter sp. KCS-6.</title>
        <authorList>
            <person name="Yim K.J."/>
        </authorList>
    </citation>
    <scope>NUCLEOTIDE SEQUENCE</scope>
    <source>
        <strain evidence="1">KCS-6</strain>
    </source>
</reference>
<dbReference type="Proteomes" id="UP000598971">
    <property type="component" value="Unassembled WGS sequence"/>
</dbReference>
<organism evidence="1 2">
    <name type="scientific">Limnovirga soli</name>
    <dbReference type="NCBI Taxonomy" id="2656915"/>
    <lineage>
        <taxon>Bacteria</taxon>
        <taxon>Pseudomonadati</taxon>
        <taxon>Bacteroidota</taxon>
        <taxon>Chitinophagia</taxon>
        <taxon>Chitinophagales</taxon>
        <taxon>Chitinophagaceae</taxon>
        <taxon>Limnovirga</taxon>
    </lineage>
</organism>
<evidence type="ECO:0000313" key="2">
    <source>
        <dbReference type="Proteomes" id="UP000598971"/>
    </source>
</evidence>
<dbReference type="Gene3D" id="3.30.420.260">
    <property type="match status" value="1"/>
</dbReference>
<sequence length="269" mass="30470">MLQMVQKSFSIYNSDLTDCTLFIETGNDYIACWCNNAAGSMEAFELFDFDAVTAATDFNELYKNVKLYSRLLTSGFSKVHCIWGHAQCTFIPETVYTRSSLAEYGYLLFGVQQPHTLLVEKIKDMVVLSTIPQIARMEYDEHFEVDSHSHAYMGILTRLGITGTGIQVFFYKSNVLVLAVKNSQLLLMQQFAYQTPDDVLYNILNVCATQNLPLETTQITAAGFITTDSSMYEKLYAYLPKLSIAVVPENRFSSAEFLAYPLHYFASFC</sequence>
<dbReference type="AlphaFoldDB" id="A0A8J8FB10"/>
<dbReference type="CDD" id="cd24013">
    <property type="entry name" value="ASKHA_ATPase_BT3980-like"/>
    <property type="match status" value="1"/>
</dbReference>
<dbReference type="Pfam" id="PF12864">
    <property type="entry name" value="DUF3822"/>
    <property type="match status" value="1"/>
</dbReference>